<dbReference type="PANTHER" id="PTHR45681">
    <property type="entry name" value="POLYKETIDE SYNTHASE 44-RELATED"/>
    <property type="match status" value="1"/>
</dbReference>
<evidence type="ECO:0000256" key="1">
    <source>
        <dbReference type="ARBA" id="ARBA00022679"/>
    </source>
</evidence>
<dbReference type="Proteomes" id="UP000510686">
    <property type="component" value="Chromosome 2"/>
</dbReference>
<keyword evidence="2" id="KW-0812">Transmembrane</keyword>
<organism evidence="4 5">
    <name type="scientific">Metarhizium brunneum</name>
    <dbReference type="NCBI Taxonomy" id="500148"/>
    <lineage>
        <taxon>Eukaryota</taxon>
        <taxon>Fungi</taxon>
        <taxon>Dikarya</taxon>
        <taxon>Ascomycota</taxon>
        <taxon>Pezizomycotina</taxon>
        <taxon>Sordariomycetes</taxon>
        <taxon>Hypocreomycetidae</taxon>
        <taxon>Hypocreales</taxon>
        <taxon>Clavicipitaceae</taxon>
        <taxon>Metarhizium</taxon>
    </lineage>
</organism>
<dbReference type="OrthoDB" id="329835at2759"/>
<gene>
    <name evidence="4" type="primary">sol1_1</name>
    <name evidence="4" type="ORF">G6M90_00g052110</name>
</gene>
<feature type="transmembrane region" description="Helical" evidence="2">
    <location>
        <begin position="20"/>
        <end position="38"/>
    </location>
</feature>
<dbReference type="SMART" id="SM00829">
    <property type="entry name" value="PKS_ER"/>
    <property type="match status" value="1"/>
</dbReference>
<dbReference type="Pfam" id="PF00107">
    <property type="entry name" value="ADH_zinc_N"/>
    <property type="match status" value="1"/>
</dbReference>
<dbReference type="InterPro" id="IPR013149">
    <property type="entry name" value="ADH-like_C"/>
</dbReference>
<dbReference type="RefSeq" id="XP_014539405.1">
    <property type="nucleotide sequence ID" value="XM_014683919.1"/>
</dbReference>
<keyword evidence="2" id="KW-0472">Membrane</keyword>
<protein>
    <submittedName>
        <fullName evidence="4">Prosolanapyrone synthase</fullName>
    </submittedName>
</protein>
<dbReference type="Gene3D" id="3.90.180.10">
    <property type="entry name" value="Medium-chain alcohol dehydrogenases, catalytic domain"/>
    <property type="match status" value="1"/>
</dbReference>
<dbReference type="PANTHER" id="PTHR45681:SF6">
    <property type="entry name" value="POLYKETIDE SYNTHASE 37"/>
    <property type="match status" value="1"/>
</dbReference>
<dbReference type="KEGG" id="mbrn:26247805"/>
<dbReference type="GO" id="GO:0016740">
    <property type="term" value="F:transferase activity"/>
    <property type="evidence" value="ECO:0007669"/>
    <property type="project" value="UniProtKB-KW"/>
</dbReference>
<dbReference type="InterPro" id="IPR036291">
    <property type="entry name" value="NAD(P)-bd_dom_sf"/>
</dbReference>
<reference evidence="4 5" key="1">
    <citation type="submission" date="2020-07" db="EMBL/GenBank/DDBJ databases">
        <title>Telomere length de novo assembly of all 7 chromosomes of the fungus, Metarhizium brunneum, using a novel assembly pipeline.</title>
        <authorList>
            <person name="Saud z."/>
            <person name="Kortsinoglou A."/>
            <person name="Kouvelis V.N."/>
            <person name="Butt T.M."/>
        </authorList>
    </citation>
    <scope>NUCLEOTIDE SEQUENCE [LARGE SCALE GENOMIC DNA]</scope>
    <source>
        <strain evidence="4 5">4556</strain>
    </source>
</reference>
<accession>A0A7D5UWM5</accession>
<evidence type="ECO:0000259" key="3">
    <source>
        <dbReference type="SMART" id="SM00829"/>
    </source>
</evidence>
<dbReference type="GeneID" id="26247805"/>
<name>A0A7D5UWM5_9HYPO</name>
<dbReference type="GO" id="GO:0016491">
    <property type="term" value="F:oxidoreductase activity"/>
    <property type="evidence" value="ECO:0007669"/>
    <property type="project" value="InterPro"/>
</dbReference>
<keyword evidence="1" id="KW-0808">Transferase</keyword>
<dbReference type="AlphaFoldDB" id="A0A7D5UWM5"/>
<evidence type="ECO:0000313" key="4">
    <source>
        <dbReference type="EMBL" id="QLI68233.1"/>
    </source>
</evidence>
<evidence type="ECO:0000313" key="5">
    <source>
        <dbReference type="Proteomes" id="UP000510686"/>
    </source>
</evidence>
<dbReference type="SUPFAM" id="SSF51735">
    <property type="entry name" value="NAD(P)-binding Rossmann-fold domains"/>
    <property type="match status" value="1"/>
</dbReference>
<dbReference type="CDD" id="cd05195">
    <property type="entry name" value="enoyl_red"/>
    <property type="match status" value="1"/>
</dbReference>
<keyword evidence="2" id="KW-1133">Transmembrane helix</keyword>
<sequence length="203" mass="22005">MGKYARSPAGAIAQVPDGKSLIHAASMLLSYTTSIYALHHLGRLRKGETVLIQSASGGLGIAAIYIAQYLGADIFATAGTEKNREMLVEEFGLSPTHVFGSRDAAAVKRVMQATKPNGIDVILGSALGGDSLQEQWTCIAPQVRFINVSRFNALESSILALDVFKRNATFSSFDIDLLYRQTLSLIARYSSPLFSDRHVKVVR</sequence>
<proteinExistence type="predicted"/>
<dbReference type="InterPro" id="IPR050444">
    <property type="entry name" value="Polyketide_Synthase"/>
</dbReference>
<feature type="transmembrane region" description="Helical" evidence="2">
    <location>
        <begin position="50"/>
        <end position="70"/>
    </location>
</feature>
<keyword evidence="5" id="KW-1185">Reference proteome</keyword>
<evidence type="ECO:0000256" key="2">
    <source>
        <dbReference type="SAM" id="Phobius"/>
    </source>
</evidence>
<dbReference type="EMBL" id="CP058933">
    <property type="protein sequence ID" value="QLI68233.1"/>
    <property type="molecule type" value="Genomic_DNA"/>
</dbReference>
<dbReference type="InterPro" id="IPR020843">
    <property type="entry name" value="ER"/>
</dbReference>
<feature type="domain" description="Enoyl reductase (ER)" evidence="3">
    <location>
        <begin position="2"/>
        <end position="203"/>
    </location>
</feature>